<gene>
    <name evidence="3" type="primary">LOC110781050</name>
</gene>
<dbReference type="Pfam" id="PF08646">
    <property type="entry name" value="Rep_fac-A_C"/>
    <property type="match status" value="1"/>
</dbReference>
<dbReference type="PANTHER" id="PTHR47165:SF4">
    <property type="entry name" value="OS03G0429900 PROTEIN"/>
    <property type="match status" value="1"/>
</dbReference>
<evidence type="ECO:0000259" key="1">
    <source>
        <dbReference type="Pfam" id="PF08646"/>
    </source>
</evidence>
<keyword evidence="2" id="KW-1185">Reference proteome</keyword>
<dbReference type="GeneID" id="110781050"/>
<organism evidence="2 3">
    <name type="scientific">Spinacia oleracea</name>
    <name type="common">Spinach</name>
    <dbReference type="NCBI Taxonomy" id="3562"/>
    <lineage>
        <taxon>Eukaryota</taxon>
        <taxon>Viridiplantae</taxon>
        <taxon>Streptophyta</taxon>
        <taxon>Embryophyta</taxon>
        <taxon>Tracheophyta</taxon>
        <taxon>Spermatophyta</taxon>
        <taxon>Magnoliopsida</taxon>
        <taxon>eudicotyledons</taxon>
        <taxon>Gunneridae</taxon>
        <taxon>Pentapetalae</taxon>
        <taxon>Caryophyllales</taxon>
        <taxon>Chenopodiaceae</taxon>
        <taxon>Chenopodioideae</taxon>
        <taxon>Anserineae</taxon>
        <taxon>Spinacia</taxon>
    </lineage>
</organism>
<dbReference type="Proteomes" id="UP000813463">
    <property type="component" value="Chromosome 5"/>
</dbReference>
<dbReference type="PANTHER" id="PTHR47165">
    <property type="entry name" value="OS03G0429900 PROTEIN"/>
    <property type="match status" value="1"/>
</dbReference>
<evidence type="ECO:0000313" key="3">
    <source>
        <dbReference type="RefSeq" id="XP_056685825.1"/>
    </source>
</evidence>
<reference evidence="3" key="2">
    <citation type="submission" date="2025-08" db="UniProtKB">
        <authorList>
            <consortium name="RefSeq"/>
        </authorList>
    </citation>
    <scope>IDENTIFICATION</scope>
    <source>
        <tissue evidence="3">Leaf</tissue>
    </source>
</reference>
<protein>
    <submittedName>
        <fullName evidence="3">Replication protein A 70 kDa DNA-binding subunit B-like</fullName>
    </submittedName>
</protein>
<proteinExistence type="predicted"/>
<dbReference type="InterPro" id="IPR012340">
    <property type="entry name" value="NA-bd_OB-fold"/>
</dbReference>
<dbReference type="SUPFAM" id="SSF50249">
    <property type="entry name" value="Nucleic acid-binding proteins"/>
    <property type="match status" value="2"/>
</dbReference>
<sequence>MSIPSFHYNLVHLNRLSCHIDCTSRVYDAMGLVLYVSPIENIGVDSFKRDVAIMDTTWTVIKLTLWNAFAHVLDENLNHVEICPIIVACGLHVKSFYGTYLSTGYYTRIYVNPVNEKTTSLSTWYTSEKLARIRRDWFRSSTFSLKSSIDISNTPRIRLSQFPTVRNVQYCRVAAYACRVDDVNNVIYEACNRCLKKVAIFQGLLKCQSCNINNTVTIPRLLLRLTIFDKSGNLKVTILHDLAQYLLGCLATKIKSVLQQPNGRNRVMEKVFACFGNRAFSWVLHPPTGAFNPEHSFENTRF</sequence>
<reference evidence="2" key="1">
    <citation type="journal article" date="2021" name="Nat. Commun.">
        <title>Genomic analyses provide insights into spinach domestication and the genetic basis of agronomic traits.</title>
        <authorList>
            <person name="Cai X."/>
            <person name="Sun X."/>
            <person name="Xu C."/>
            <person name="Sun H."/>
            <person name="Wang X."/>
            <person name="Ge C."/>
            <person name="Zhang Z."/>
            <person name="Wang Q."/>
            <person name="Fei Z."/>
            <person name="Jiao C."/>
            <person name="Wang Q."/>
        </authorList>
    </citation>
    <scope>NUCLEOTIDE SEQUENCE [LARGE SCALE GENOMIC DNA]</scope>
    <source>
        <strain evidence="2">cv. Varoflay</strain>
    </source>
</reference>
<feature type="domain" description="Replication factor A C-terminal" evidence="1">
    <location>
        <begin position="171"/>
        <end position="274"/>
    </location>
</feature>
<accession>A0ABM3QR55</accession>
<dbReference type="InterPro" id="IPR013955">
    <property type="entry name" value="Rep_factor-A_C"/>
</dbReference>
<evidence type="ECO:0000313" key="2">
    <source>
        <dbReference type="Proteomes" id="UP000813463"/>
    </source>
</evidence>
<dbReference type="Gene3D" id="2.40.50.140">
    <property type="entry name" value="Nucleic acid-binding proteins"/>
    <property type="match status" value="2"/>
</dbReference>
<name>A0ABM3QR55_SPIOL</name>
<dbReference type="RefSeq" id="XP_056685825.1">
    <property type="nucleotide sequence ID" value="XM_056829847.1"/>
</dbReference>